<gene>
    <name evidence="2" type="primary">card8</name>
</gene>
<dbReference type="GO" id="GO:0097169">
    <property type="term" value="C:AIM2 inflammasome complex"/>
    <property type="evidence" value="ECO:0007669"/>
    <property type="project" value="TreeGrafter"/>
</dbReference>
<dbReference type="Pfam" id="PF00619">
    <property type="entry name" value="CARD"/>
    <property type="match status" value="1"/>
</dbReference>
<dbReference type="PANTHER" id="PTHR47901:SF3">
    <property type="entry name" value="CASPASE-1"/>
    <property type="match status" value="1"/>
</dbReference>
<dbReference type="Gene3D" id="1.10.533.10">
    <property type="entry name" value="Death Domain, Fas"/>
    <property type="match status" value="1"/>
</dbReference>
<dbReference type="GeneTree" id="ENSGT00990000205101"/>
<dbReference type="GO" id="GO:0072557">
    <property type="term" value="C:IPAF inflammasome complex"/>
    <property type="evidence" value="ECO:0007669"/>
    <property type="project" value="TreeGrafter"/>
</dbReference>
<keyword evidence="3" id="KW-1185">Reference proteome</keyword>
<proteinExistence type="predicted"/>
<reference evidence="2" key="3">
    <citation type="submission" date="2025-09" db="UniProtKB">
        <authorList>
            <consortium name="Ensembl"/>
        </authorList>
    </citation>
    <scope>IDENTIFICATION</scope>
</reference>
<organism evidence="2 3">
    <name type="scientific">Scleropages formosus</name>
    <name type="common">Asian bonytongue</name>
    <name type="synonym">Osteoglossum formosum</name>
    <dbReference type="NCBI Taxonomy" id="113540"/>
    <lineage>
        <taxon>Eukaryota</taxon>
        <taxon>Metazoa</taxon>
        <taxon>Chordata</taxon>
        <taxon>Craniata</taxon>
        <taxon>Vertebrata</taxon>
        <taxon>Euteleostomi</taxon>
        <taxon>Actinopterygii</taxon>
        <taxon>Neopterygii</taxon>
        <taxon>Teleostei</taxon>
        <taxon>Osteoglossocephala</taxon>
        <taxon>Osteoglossomorpha</taxon>
        <taxon>Osteoglossiformes</taxon>
        <taxon>Osteoglossidae</taxon>
        <taxon>Scleropages</taxon>
    </lineage>
</organism>
<evidence type="ECO:0000313" key="3">
    <source>
        <dbReference type="Proteomes" id="UP000694397"/>
    </source>
</evidence>
<dbReference type="GO" id="GO:0006508">
    <property type="term" value="P:proteolysis"/>
    <property type="evidence" value="ECO:0007669"/>
    <property type="project" value="InterPro"/>
</dbReference>
<dbReference type="KEGG" id="sfm:114909508"/>
<dbReference type="OrthoDB" id="8869108at2759"/>
<evidence type="ECO:0000259" key="1">
    <source>
        <dbReference type="PROSITE" id="PS50209"/>
    </source>
</evidence>
<dbReference type="GO" id="GO:0072559">
    <property type="term" value="C:NLRP3 inflammasome complex"/>
    <property type="evidence" value="ECO:0007669"/>
    <property type="project" value="TreeGrafter"/>
</dbReference>
<dbReference type="InterPro" id="IPR011029">
    <property type="entry name" value="DEATH-like_dom_sf"/>
</dbReference>
<dbReference type="SUPFAM" id="SSF47986">
    <property type="entry name" value="DEATH domain"/>
    <property type="match status" value="1"/>
</dbReference>
<reference evidence="2 3" key="1">
    <citation type="submission" date="2019-04" db="EMBL/GenBank/DDBJ databases">
        <authorList>
            <consortium name="Wellcome Sanger Institute Data Sharing"/>
        </authorList>
    </citation>
    <scope>NUCLEOTIDE SEQUENCE [LARGE SCALE GENOMIC DNA]</scope>
</reference>
<dbReference type="GO" id="GO:0004197">
    <property type="term" value="F:cysteine-type endopeptidase activity"/>
    <property type="evidence" value="ECO:0007669"/>
    <property type="project" value="InterPro"/>
</dbReference>
<feature type="domain" description="CARD" evidence="1">
    <location>
        <begin position="1"/>
        <end position="90"/>
    </location>
</feature>
<dbReference type="AlphaFoldDB" id="A0A8C9UZ92"/>
<evidence type="ECO:0000313" key="2">
    <source>
        <dbReference type="Ensembl" id="ENSSFOP00015005717.1"/>
    </source>
</evidence>
<protein>
    <recommendedName>
        <fullName evidence="1">CARD domain-containing protein</fullName>
    </recommendedName>
</protein>
<dbReference type="InterPro" id="IPR001315">
    <property type="entry name" value="CARD"/>
</dbReference>
<dbReference type="Proteomes" id="UP000694397">
    <property type="component" value="Chromosome 25"/>
</dbReference>
<accession>A0A8C9UZ92</accession>
<dbReference type="GO" id="GO:0042981">
    <property type="term" value="P:regulation of apoptotic process"/>
    <property type="evidence" value="ECO:0007669"/>
    <property type="project" value="InterPro"/>
</dbReference>
<dbReference type="PANTHER" id="PTHR47901">
    <property type="entry name" value="CASPASE RECRUITMENT DOMAIN-CONTAINING PROTEIN 18"/>
    <property type="match status" value="1"/>
</dbReference>
<reference evidence="2" key="2">
    <citation type="submission" date="2025-08" db="UniProtKB">
        <authorList>
            <consortium name="Ensembl"/>
        </authorList>
    </citation>
    <scope>IDENTIFICATION</scope>
</reference>
<sequence length="90" mass="10212">MADALKNIRSKFVNSVSKEVIHQLLDDLLEDQVLNDGEVEHIKEGASMRAEKARSLMDMVRKKGDAASNTMIKRLKERDPVLFKDLDLDS</sequence>
<dbReference type="InterPro" id="IPR002398">
    <property type="entry name" value="Pept_C14"/>
</dbReference>
<dbReference type="Ensembl" id="ENSSFOT00015005812.2">
    <property type="protein sequence ID" value="ENSSFOP00015005717.1"/>
    <property type="gene ID" value="ENSSFOG00015003741.2"/>
</dbReference>
<dbReference type="GO" id="GO:0050727">
    <property type="term" value="P:regulation of inflammatory response"/>
    <property type="evidence" value="ECO:0007669"/>
    <property type="project" value="TreeGrafter"/>
</dbReference>
<dbReference type="PROSITE" id="PS50209">
    <property type="entry name" value="CARD"/>
    <property type="match status" value="1"/>
</dbReference>
<name>A0A8C9UZ92_SCLFO</name>
<dbReference type="SMART" id="SM00114">
    <property type="entry name" value="CARD"/>
    <property type="match status" value="1"/>
</dbReference>